<reference evidence="1 2" key="1">
    <citation type="journal article" date="2020" name="Front. Microbiol.">
        <title>Single-cell genomics of novel Actinobacteria with the Wood-Ljungdahl pathway discovered in a serpentinizing system.</title>
        <authorList>
            <person name="Merino N."/>
            <person name="Kawai M."/>
            <person name="Boyd E.S."/>
            <person name="Colman D.R."/>
            <person name="McGlynn S.E."/>
            <person name="Nealson K.H."/>
            <person name="Kurokawa K."/>
            <person name="Hongoh Y."/>
        </authorList>
    </citation>
    <scope>NUCLEOTIDE SEQUENCE [LARGE SCALE GENOMIC DNA]</scope>
    <source>
        <strain evidence="1 2">S33</strain>
    </source>
</reference>
<evidence type="ECO:0000313" key="1">
    <source>
        <dbReference type="EMBL" id="GFP28194.1"/>
    </source>
</evidence>
<dbReference type="Proteomes" id="UP000591948">
    <property type="component" value="Unassembled WGS sequence"/>
</dbReference>
<proteinExistence type="predicted"/>
<sequence length="36" mass="3641">GLNNTFACCSGESVSMAISALITALPRSIRTNTPSG</sequence>
<protein>
    <submittedName>
        <fullName evidence="1">Phosphotransferase system, enzyme I, PtsI</fullName>
    </submittedName>
</protein>
<keyword evidence="2" id="KW-1185">Reference proteome</keyword>
<feature type="non-terminal residue" evidence="1">
    <location>
        <position position="1"/>
    </location>
</feature>
<gene>
    <name evidence="1" type="ORF">HKBW3S33_01610</name>
</gene>
<dbReference type="AlphaFoldDB" id="A0A6V8P935"/>
<dbReference type="GO" id="GO:0016740">
    <property type="term" value="F:transferase activity"/>
    <property type="evidence" value="ECO:0007669"/>
    <property type="project" value="UniProtKB-KW"/>
</dbReference>
<organism evidence="1 2">
    <name type="scientific">Candidatus Hakubella thermalkaliphila</name>
    <dbReference type="NCBI Taxonomy" id="2754717"/>
    <lineage>
        <taxon>Bacteria</taxon>
        <taxon>Bacillati</taxon>
        <taxon>Actinomycetota</taxon>
        <taxon>Actinomycetota incertae sedis</taxon>
        <taxon>Candidatus Hakubellales</taxon>
        <taxon>Candidatus Hakubellaceae</taxon>
        <taxon>Candidatus Hakubella</taxon>
    </lineage>
</organism>
<name>A0A6V8P935_9ACTN</name>
<evidence type="ECO:0000313" key="2">
    <source>
        <dbReference type="Proteomes" id="UP000591948"/>
    </source>
</evidence>
<comment type="caution">
    <text evidence="1">The sequence shown here is derived from an EMBL/GenBank/DDBJ whole genome shotgun (WGS) entry which is preliminary data.</text>
</comment>
<dbReference type="EMBL" id="BLRY01000137">
    <property type="protein sequence ID" value="GFP28194.1"/>
    <property type="molecule type" value="Genomic_DNA"/>
</dbReference>
<keyword evidence="1" id="KW-0808">Transferase</keyword>
<accession>A0A6V8P935</accession>